<dbReference type="Proteomes" id="UP000230423">
    <property type="component" value="Unassembled WGS sequence"/>
</dbReference>
<keyword evidence="2" id="KW-1185">Reference proteome</keyword>
<dbReference type="Gene3D" id="2.110.10.10">
    <property type="entry name" value="Hemopexin-like domain"/>
    <property type="match status" value="1"/>
</dbReference>
<dbReference type="InterPro" id="IPR036375">
    <property type="entry name" value="Hemopexin-like_dom_sf"/>
</dbReference>
<dbReference type="EMBL" id="KZ348824">
    <property type="protein sequence ID" value="PIO65664.1"/>
    <property type="molecule type" value="Genomic_DNA"/>
</dbReference>
<accession>A0A2G9U671</accession>
<evidence type="ECO:0000313" key="2">
    <source>
        <dbReference type="Proteomes" id="UP000230423"/>
    </source>
</evidence>
<sequence length="171" mass="19732">MRTHRVRFAFSYLFSGSKVYELSDRRVHKAYDLRDLFPGGPSHVDAAVFNPISGMMLLFGGRQVIREFNQSITSPLTKAVYGYTFSRLRTNFQLDSSFPKRLPSEISFTPSGALRWINGHQILLSSRDEFAVYDEYWNQSTLNNRISSYFPNMPSDVKGIESRELFLNVQI</sequence>
<reference evidence="1 2" key="1">
    <citation type="submission" date="2015-09" db="EMBL/GenBank/DDBJ databases">
        <title>Draft genome of the parasitic nematode Teladorsagia circumcincta isolate WARC Sus (inbred).</title>
        <authorList>
            <person name="Mitreva M."/>
        </authorList>
    </citation>
    <scope>NUCLEOTIDE SEQUENCE [LARGE SCALE GENOMIC DNA]</scope>
    <source>
        <strain evidence="1 2">S</strain>
    </source>
</reference>
<dbReference type="OrthoDB" id="406838at2759"/>
<dbReference type="InterPro" id="IPR018487">
    <property type="entry name" value="Hemopexin-like_repeat"/>
</dbReference>
<dbReference type="SUPFAM" id="SSF50923">
    <property type="entry name" value="Hemopexin-like domain"/>
    <property type="match status" value="1"/>
</dbReference>
<gene>
    <name evidence="1" type="ORF">TELCIR_12650</name>
</gene>
<dbReference type="SMART" id="SM00120">
    <property type="entry name" value="HX"/>
    <property type="match status" value="2"/>
</dbReference>
<dbReference type="AlphaFoldDB" id="A0A2G9U671"/>
<proteinExistence type="predicted"/>
<evidence type="ECO:0000313" key="1">
    <source>
        <dbReference type="EMBL" id="PIO65664.1"/>
    </source>
</evidence>
<protein>
    <submittedName>
        <fullName evidence="1">Uncharacterized protein</fullName>
    </submittedName>
</protein>
<organism evidence="1 2">
    <name type="scientific">Teladorsagia circumcincta</name>
    <name type="common">Brown stomach worm</name>
    <name type="synonym">Ostertagia circumcincta</name>
    <dbReference type="NCBI Taxonomy" id="45464"/>
    <lineage>
        <taxon>Eukaryota</taxon>
        <taxon>Metazoa</taxon>
        <taxon>Ecdysozoa</taxon>
        <taxon>Nematoda</taxon>
        <taxon>Chromadorea</taxon>
        <taxon>Rhabditida</taxon>
        <taxon>Rhabditina</taxon>
        <taxon>Rhabditomorpha</taxon>
        <taxon>Strongyloidea</taxon>
        <taxon>Trichostrongylidae</taxon>
        <taxon>Teladorsagia</taxon>
    </lineage>
</organism>
<name>A0A2G9U671_TELCI</name>